<dbReference type="AlphaFoldDB" id="A0A6G0YRH4"/>
<gene>
    <name evidence="11" type="ORF">FWK35_00020704</name>
</gene>
<feature type="non-terminal residue" evidence="11">
    <location>
        <position position="1"/>
    </location>
</feature>
<dbReference type="GO" id="GO:0004740">
    <property type="term" value="F:pyruvate dehydrogenase (acetyl-transferring) kinase activity"/>
    <property type="evidence" value="ECO:0007669"/>
    <property type="project" value="UniProtKB-EC"/>
</dbReference>
<keyword evidence="11" id="KW-0670">Pyruvate</keyword>
<evidence type="ECO:0000313" key="12">
    <source>
        <dbReference type="Proteomes" id="UP000478052"/>
    </source>
</evidence>
<evidence type="ECO:0000256" key="4">
    <source>
        <dbReference type="ARBA" id="ARBA00022777"/>
    </source>
</evidence>
<dbReference type="InterPro" id="IPR018955">
    <property type="entry name" value="BCDHK/PDK_N"/>
</dbReference>
<evidence type="ECO:0000256" key="1">
    <source>
        <dbReference type="ARBA" id="ARBA00006155"/>
    </source>
</evidence>
<comment type="subcellular location">
    <subcellularLocation>
        <location evidence="8">Mitochondrion matrix</location>
    </subcellularLocation>
</comment>
<keyword evidence="3 8" id="KW-0547">Nucleotide-binding</keyword>
<dbReference type="GO" id="GO:0005759">
    <property type="term" value="C:mitochondrial matrix"/>
    <property type="evidence" value="ECO:0007669"/>
    <property type="project" value="UniProtKB-SubCell"/>
</dbReference>
<dbReference type="GO" id="GO:0010906">
    <property type="term" value="P:regulation of glucose metabolic process"/>
    <property type="evidence" value="ECO:0007669"/>
    <property type="project" value="TreeGrafter"/>
</dbReference>
<dbReference type="InterPro" id="IPR003594">
    <property type="entry name" value="HATPase_dom"/>
</dbReference>
<sequence length="477" mass="54471">VISGTSCVNGKLYVAADTACLPPPKADGCTGYHYRGKNTSNKQMHAMRGTGHNKSDIDSVSKARVFIQQSHFADQKRSSKMRLISYRLAKNLEKMVDFYSQFNPSSLSIKQFIDFGLKANEQKSYQFLKKELPVRLANIMKEIHLLPDNLLKMPSVNLVNNWYTQSFNEMIEFEVDDGCTEQTLDKFCKILVKIRNRHSDVVQTMAQGVLELKDSHEIDLHTENSIQYFLDRFYMSRIGIRMLINQHTLLFGDHINSNNHHQHIGCIDPYCDVISVVKDAYENARFLCDQYYLTSPELEICKSIDADDEPIKIVYVPSHLAIVEHHKTDILPPLQVTIVKGKEDVCVKVSDQGGGIPRSLSERMFHYMYSTAPQPSKSDAHTIFNAIVFTILGYGYGLPISRLYARYLHGDLVLLPCDGFGTEAIIYLKALSNEANELLPIYNKMSTRFYKTTDHTIDWRSTCNHTPISQQQFTQTQ</sequence>
<dbReference type="PANTHER" id="PTHR11947">
    <property type="entry name" value="PYRUVATE DEHYDROGENASE KINASE"/>
    <property type="match status" value="1"/>
</dbReference>
<dbReference type="Proteomes" id="UP000478052">
    <property type="component" value="Unassembled WGS sequence"/>
</dbReference>
<dbReference type="InterPro" id="IPR039028">
    <property type="entry name" value="BCKD/PDK"/>
</dbReference>
<dbReference type="InterPro" id="IPR036784">
    <property type="entry name" value="AK/P_DHK_N_sf"/>
</dbReference>
<evidence type="ECO:0000259" key="9">
    <source>
        <dbReference type="Pfam" id="PF02518"/>
    </source>
</evidence>
<dbReference type="CDD" id="cd16929">
    <property type="entry name" value="HATPase_PDK-like"/>
    <property type="match status" value="1"/>
</dbReference>
<name>A0A6G0YRH4_APHCR</name>
<dbReference type="Pfam" id="PF02518">
    <property type="entry name" value="HATPase_c"/>
    <property type="match status" value="1"/>
</dbReference>
<reference evidence="11 12" key="1">
    <citation type="submission" date="2019-08" db="EMBL/GenBank/DDBJ databases">
        <title>Whole genome of Aphis craccivora.</title>
        <authorList>
            <person name="Voronova N.V."/>
            <person name="Shulinski R.S."/>
            <person name="Bandarenka Y.V."/>
            <person name="Zhorov D.G."/>
            <person name="Warner D."/>
        </authorList>
    </citation>
    <scope>NUCLEOTIDE SEQUENCE [LARGE SCALE GENOMIC DNA]</scope>
    <source>
        <strain evidence="11">180601</strain>
        <tissue evidence="11">Whole Body</tissue>
    </source>
</reference>
<keyword evidence="4 8" id="KW-0418">Kinase</keyword>
<dbReference type="EC" id="2.7.11.-" evidence="8"/>
<keyword evidence="12" id="KW-1185">Reference proteome</keyword>
<dbReference type="Pfam" id="PF10436">
    <property type="entry name" value="BCDHK_Adom3"/>
    <property type="match status" value="1"/>
</dbReference>
<evidence type="ECO:0000256" key="6">
    <source>
        <dbReference type="ARBA" id="ARBA00023128"/>
    </source>
</evidence>
<protein>
    <recommendedName>
        <fullName evidence="8">Protein-serine/threonine kinase</fullName>
        <ecNumber evidence="8">2.7.11.-</ecNumber>
    </recommendedName>
</protein>
<dbReference type="EMBL" id="VUJU01002749">
    <property type="protein sequence ID" value="KAF0760227.1"/>
    <property type="molecule type" value="Genomic_DNA"/>
</dbReference>
<feature type="non-terminal residue" evidence="11">
    <location>
        <position position="477"/>
    </location>
</feature>
<dbReference type="PANTHER" id="PTHR11947:SF3">
    <property type="entry name" value="[PYRUVATE DEHYDROGENASE (ACETYL-TRANSFERRING)] KINASE, MITOCHONDRIAL"/>
    <property type="match status" value="1"/>
</dbReference>
<dbReference type="SUPFAM" id="SSF69012">
    <property type="entry name" value="alpha-ketoacid dehydrogenase kinase, N-terminal domain"/>
    <property type="match status" value="1"/>
</dbReference>
<evidence type="ECO:0000313" key="11">
    <source>
        <dbReference type="EMBL" id="KAF0760227.1"/>
    </source>
</evidence>
<dbReference type="InterPro" id="IPR036890">
    <property type="entry name" value="HATPase_C_sf"/>
</dbReference>
<evidence type="ECO:0000256" key="8">
    <source>
        <dbReference type="RuleBase" id="RU366032"/>
    </source>
</evidence>
<comment type="caution">
    <text evidence="11">The sequence shown here is derived from an EMBL/GenBank/DDBJ whole genome shotgun (WGS) entry which is preliminary data.</text>
</comment>
<dbReference type="GO" id="GO:0005524">
    <property type="term" value="F:ATP binding"/>
    <property type="evidence" value="ECO:0007669"/>
    <property type="project" value="UniProtKB-UniRule"/>
</dbReference>
<keyword evidence="2 8" id="KW-0808">Transferase</keyword>
<accession>A0A6G0YRH4</accession>
<proteinExistence type="inferred from homology"/>
<keyword evidence="6 8" id="KW-0496">Mitochondrion</keyword>
<dbReference type="Gene3D" id="3.30.565.10">
    <property type="entry name" value="Histidine kinase-like ATPase, C-terminal domain"/>
    <property type="match status" value="1"/>
</dbReference>
<organism evidence="11 12">
    <name type="scientific">Aphis craccivora</name>
    <name type="common">Cowpea aphid</name>
    <dbReference type="NCBI Taxonomy" id="307492"/>
    <lineage>
        <taxon>Eukaryota</taxon>
        <taxon>Metazoa</taxon>
        <taxon>Ecdysozoa</taxon>
        <taxon>Arthropoda</taxon>
        <taxon>Hexapoda</taxon>
        <taxon>Insecta</taxon>
        <taxon>Pterygota</taxon>
        <taxon>Neoptera</taxon>
        <taxon>Paraneoptera</taxon>
        <taxon>Hemiptera</taxon>
        <taxon>Sternorrhyncha</taxon>
        <taxon>Aphidomorpha</taxon>
        <taxon>Aphidoidea</taxon>
        <taxon>Aphididae</taxon>
        <taxon>Aphidini</taxon>
        <taxon>Aphis</taxon>
        <taxon>Aphis</taxon>
    </lineage>
</organism>
<evidence type="ECO:0000259" key="10">
    <source>
        <dbReference type="Pfam" id="PF10436"/>
    </source>
</evidence>
<feature type="domain" description="Histidine kinase/HSP90-like ATPase" evidence="9">
    <location>
        <begin position="333"/>
        <end position="429"/>
    </location>
</feature>
<feature type="domain" description="Branched-chain alpha-ketoacid dehydrogenase kinase/Pyruvate dehydrogenase kinase N-terminal" evidence="10">
    <location>
        <begin position="107"/>
        <end position="268"/>
    </location>
</feature>
<keyword evidence="5 8" id="KW-0067">ATP-binding</keyword>
<evidence type="ECO:0000256" key="2">
    <source>
        <dbReference type="ARBA" id="ARBA00022679"/>
    </source>
</evidence>
<dbReference type="Gene3D" id="1.20.140.20">
    <property type="entry name" value="Alpha-ketoacid/pyruvate dehydrogenase kinase, N-terminal domain"/>
    <property type="match status" value="1"/>
</dbReference>
<dbReference type="OrthoDB" id="241648at2759"/>
<comment type="catalytic activity">
    <reaction evidence="7">
        <text>L-seryl-[pyruvate dehydrogenase E1 alpha subunit] + ATP = O-phospho-L-seryl-[pyruvate dehydrogenase E1 alpha subunit] + ADP + H(+)</text>
        <dbReference type="Rhea" id="RHEA:23052"/>
        <dbReference type="Rhea" id="RHEA-COMP:13689"/>
        <dbReference type="Rhea" id="RHEA-COMP:13690"/>
        <dbReference type="ChEBI" id="CHEBI:15378"/>
        <dbReference type="ChEBI" id="CHEBI:29999"/>
        <dbReference type="ChEBI" id="CHEBI:30616"/>
        <dbReference type="ChEBI" id="CHEBI:83421"/>
        <dbReference type="ChEBI" id="CHEBI:456216"/>
        <dbReference type="EC" id="2.7.11.2"/>
    </reaction>
</comment>
<evidence type="ECO:0000256" key="3">
    <source>
        <dbReference type="ARBA" id="ARBA00022741"/>
    </source>
</evidence>
<evidence type="ECO:0000256" key="7">
    <source>
        <dbReference type="ARBA" id="ARBA00048201"/>
    </source>
</evidence>
<comment type="similarity">
    <text evidence="1 8">Belongs to the PDK/BCKDK protein kinase family.</text>
</comment>
<dbReference type="SUPFAM" id="SSF55874">
    <property type="entry name" value="ATPase domain of HSP90 chaperone/DNA topoisomerase II/histidine kinase"/>
    <property type="match status" value="1"/>
</dbReference>
<evidence type="ECO:0000256" key="5">
    <source>
        <dbReference type="ARBA" id="ARBA00022840"/>
    </source>
</evidence>